<dbReference type="InterPro" id="IPR000209">
    <property type="entry name" value="Peptidase_S8/S53_dom"/>
</dbReference>
<dbReference type="InterPro" id="IPR023827">
    <property type="entry name" value="Peptidase_S8_Asp-AS"/>
</dbReference>
<feature type="active site" description="Charge relay system" evidence="5">
    <location>
        <position position="343"/>
    </location>
</feature>
<feature type="active site" description="Charge relay system" evidence="5">
    <location>
        <position position="160"/>
    </location>
</feature>
<keyword evidence="2 5" id="KW-0645">Protease</keyword>
<accession>A0ABV5RF27</accession>
<feature type="signal peptide" evidence="7">
    <location>
        <begin position="1"/>
        <end position="26"/>
    </location>
</feature>
<feature type="domain" description="Inhibitor I9" evidence="9">
    <location>
        <begin position="65"/>
        <end position="108"/>
    </location>
</feature>
<evidence type="ECO:0000256" key="3">
    <source>
        <dbReference type="ARBA" id="ARBA00022801"/>
    </source>
</evidence>
<evidence type="ECO:0000313" key="10">
    <source>
        <dbReference type="EMBL" id="MFB9576438.1"/>
    </source>
</evidence>
<dbReference type="Gene3D" id="3.30.70.80">
    <property type="entry name" value="Peptidase S8 propeptide/proteinase inhibitor I9"/>
    <property type="match status" value="1"/>
</dbReference>
<dbReference type="InterPro" id="IPR010259">
    <property type="entry name" value="S8pro/Inhibitor_I9"/>
</dbReference>
<dbReference type="Pfam" id="PF05922">
    <property type="entry name" value="Inhibitor_I9"/>
    <property type="match status" value="1"/>
</dbReference>
<dbReference type="EC" id="3.4.-.-" evidence="10"/>
<dbReference type="InterPro" id="IPR023828">
    <property type="entry name" value="Peptidase_S8_Ser-AS"/>
</dbReference>
<comment type="caution">
    <text evidence="10">The sequence shown here is derived from an EMBL/GenBank/DDBJ whole genome shotgun (WGS) entry which is preliminary data.</text>
</comment>
<evidence type="ECO:0000256" key="4">
    <source>
        <dbReference type="ARBA" id="ARBA00022825"/>
    </source>
</evidence>
<evidence type="ECO:0000313" key="11">
    <source>
        <dbReference type="Proteomes" id="UP001589710"/>
    </source>
</evidence>
<evidence type="ECO:0000256" key="5">
    <source>
        <dbReference type="PROSITE-ProRule" id="PRU01240"/>
    </source>
</evidence>
<feature type="active site" description="Charge relay system" evidence="5">
    <location>
        <position position="193"/>
    </location>
</feature>
<dbReference type="InterPro" id="IPR034193">
    <property type="entry name" value="PCSK9_ProteinaseK-like"/>
</dbReference>
<dbReference type="GO" id="GO:0016787">
    <property type="term" value="F:hydrolase activity"/>
    <property type="evidence" value="ECO:0007669"/>
    <property type="project" value="UniProtKB-KW"/>
</dbReference>
<dbReference type="RefSeq" id="WP_345510840.1">
    <property type="nucleotide sequence ID" value="NZ_BAAAXD010000009.1"/>
</dbReference>
<gene>
    <name evidence="10" type="ORF">ACFFTL_30205</name>
</gene>
<organism evidence="10 11">
    <name type="scientific">Streptomyces yanii</name>
    <dbReference type="NCBI Taxonomy" id="78510"/>
    <lineage>
        <taxon>Bacteria</taxon>
        <taxon>Bacillati</taxon>
        <taxon>Actinomycetota</taxon>
        <taxon>Actinomycetes</taxon>
        <taxon>Kitasatosporales</taxon>
        <taxon>Streptomycetaceae</taxon>
        <taxon>Streptomyces</taxon>
    </lineage>
</organism>
<dbReference type="InterPro" id="IPR036852">
    <property type="entry name" value="Peptidase_S8/S53_dom_sf"/>
</dbReference>
<reference evidence="10 11" key="1">
    <citation type="submission" date="2024-09" db="EMBL/GenBank/DDBJ databases">
        <authorList>
            <person name="Sun Q."/>
            <person name="Mori K."/>
        </authorList>
    </citation>
    <scope>NUCLEOTIDE SEQUENCE [LARGE SCALE GENOMIC DNA]</scope>
    <source>
        <strain evidence="10 11">JCM 3331</strain>
    </source>
</reference>
<dbReference type="PROSITE" id="PS00137">
    <property type="entry name" value="SUBTILASE_HIS"/>
    <property type="match status" value="1"/>
</dbReference>
<sequence length="398" mass="40263">MRLRTRWASVALLLLVPLISSAYAVAAVPGDDGVVVERSARAVPGQYIVTLQSEYSATSAVEQFGVKPLFTYNSVLRGFAAVLSPAQLATVRSSPDVAAVEENSVVTVSEPPAASAAVPSRSAVTAASWGLDRIDQRRLPLDHEYKVTATGRGVTAYVVDTGIDTGNSEFGGRAVVGFDALGDGHAGQDCHGHGTHVAGTIGGATYGVARSVSLVAVRVLNCKGSGTAAGLLAGFDWVAGHAKQPAVLNASLGGPGSAAIDDAVNAIATRGTVPVVAAGNSSSDACTVSPARAAQVVTVAASDGQDRQTSFSNYGRCVEMYAPGSAIVSAKLGGGSVAMSGTSMASPHVAGVAALYKQGRPTATPNDLTRWLVDQSTKNVLSSLGAGSPNRLLYTAGL</sequence>
<keyword evidence="11" id="KW-1185">Reference proteome</keyword>
<dbReference type="InterPro" id="IPR022398">
    <property type="entry name" value="Peptidase_S8_His-AS"/>
</dbReference>
<dbReference type="PROSITE" id="PS51892">
    <property type="entry name" value="SUBTILASE"/>
    <property type="match status" value="1"/>
</dbReference>
<dbReference type="PROSITE" id="PS00136">
    <property type="entry name" value="SUBTILASE_ASP"/>
    <property type="match status" value="1"/>
</dbReference>
<evidence type="ECO:0000256" key="7">
    <source>
        <dbReference type="SAM" id="SignalP"/>
    </source>
</evidence>
<dbReference type="PROSITE" id="PS00138">
    <property type="entry name" value="SUBTILASE_SER"/>
    <property type="match status" value="1"/>
</dbReference>
<dbReference type="PRINTS" id="PR00723">
    <property type="entry name" value="SUBTILISIN"/>
</dbReference>
<dbReference type="Gene3D" id="3.40.50.200">
    <property type="entry name" value="Peptidase S8/S53 domain"/>
    <property type="match status" value="1"/>
</dbReference>
<dbReference type="EMBL" id="JBHMCG010000134">
    <property type="protein sequence ID" value="MFB9576438.1"/>
    <property type="molecule type" value="Genomic_DNA"/>
</dbReference>
<evidence type="ECO:0000256" key="1">
    <source>
        <dbReference type="ARBA" id="ARBA00011073"/>
    </source>
</evidence>
<dbReference type="SUPFAM" id="SSF54897">
    <property type="entry name" value="Protease propeptides/inhibitors"/>
    <property type="match status" value="1"/>
</dbReference>
<comment type="similarity">
    <text evidence="1 5 6">Belongs to the peptidase S8 family.</text>
</comment>
<keyword evidence="3 5" id="KW-0378">Hydrolase</keyword>
<feature type="chain" id="PRO_5045965597" evidence="7">
    <location>
        <begin position="27"/>
        <end position="398"/>
    </location>
</feature>
<protein>
    <submittedName>
        <fullName evidence="10">S8 family peptidase</fullName>
        <ecNumber evidence="10">3.4.-.-</ecNumber>
    </submittedName>
</protein>
<evidence type="ECO:0000259" key="9">
    <source>
        <dbReference type="Pfam" id="PF05922"/>
    </source>
</evidence>
<keyword evidence="4 5" id="KW-0720">Serine protease</keyword>
<dbReference type="SUPFAM" id="SSF52743">
    <property type="entry name" value="Subtilisin-like"/>
    <property type="match status" value="1"/>
</dbReference>
<keyword evidence="7" id="KW-0732">Signal</keyword>
<feature type="domain" description="Peptidase S8/S53" evidence="8">
    <location>
        <begin position="151"/>
        <end position="386"/>
    </location>
</feature>
<evidence type="ECO:0000256" key="2">
    <source>
        <dbReference type="ARBA" id="ARBA00022670"/>
    </source>
</evidence>
<dbReference type="InterPro" id="IPR037045">
    <property type="entry name" value="S8pro/Inhibitor_I9_sf"/>
</dbReference>
<evidence type="ECO:0000256" key="6">
    <source>
        <dbReference type="RuleBase" id="RU003355"/>
    </source>
</evidence>
<name>A0ABV5RF27_9ACTN</name>
<dbReference type="PANTHER" id="PTHR43806">
    <property type="entry name" value="PEPTIDASE S8"/>
    <property type="match status" value="1"/>
</dbReference>
<dbReference type="PANTHER" id="PTHR43806:SF11">
    <property type="entry name" value="CEREVISIN-RELATED"/>
    <property type="match status" value="1"/>
</dbReference>
<dbReference type="Proteomes" id="UP001589710">
    <property type="component" value="Unassembled WGS sequence"/>
</dbReference>
<evidence type="ECO:0000259" key="8">
    <source>
        <dbReference type="Pfam" id="PF00082"/>
    </source>
</evidence>
<dbReference type="Pfam" id="PF00082">
    <property type="entry name" value="Peptidase_S8"/>
    <property type="match status" value="1"/>
</dbReference>
<dbReference type="InterPro" id="IPR050131">
    <property type="entry name" value="Peptidase_S8_subtilisin-like"/>
</dbReference>
<dbReference type="CDD" id="cd04077">
    <property type="entry name" value="Peptidases_S8_PCSK9_ProteinaseK_like"/>
    <property type="match status" value="1"/>
</dbReference>
<proteinExistence type="inferred from homology"/>
<dbReference type="InterPro" id="IPR015500">
    <property type="entry name" value="Peptidase_S8_subtilisin-rel"/>
</dbReference>